<feature type="chain" id="PRO_5040457715" evidence="2">
    <location>
        <begin position="22"/>
        <end position="382"/>
    </location>
</feature>
<dbReference type="RefSeq" id="WP_223928650.1">
    <property type="nucleotide sequence ID" value="NZ_BPTU01000002.1"/>
</dbReference>
<dbReference type="EMBL" id="BPUB01000002">
    <property type="protein sequence ID" value="GJG59671.1"/>
    <property type="molecule type" value="Genomic_DNA"/>
</dbReference>
<proteinExistence type="predicted"/>
<keyword evidence="4" id="KW-1185">Reference proteome</keyword>
<evidence type="ECO:0000313" key="3">
    <source>
        <dbReference type="EMBL" id="GJG59671.1"/>
    </source>
</evidence>
<gene>
    <name evidence="3" type="ORF">PRLR5076_25220</name>
</gene>
<protein>
    <submittedName>
        <fullName evidence="3">Uncharacterized protein</fullName>
    </submittedName>
</protein>
<comment type="caution">
    <text evidence="3">The sequence shown here is derived from an EMBL/GenBank/DDBJ whole genome shotgun (WGS) entry which is preliminary data.</text>
</comment>
<evidence type="ECO:0000256" key="1">
    <source>
        <dbReference type="SAM" id="Coils"/>
    </source>
</evidence>
<keyword evidence="2" id="KW-0732">Signal</keyword>
<evidence type="ECO:0000256" key="2">
    <source>
        <dbReference type="SAM" id="SignalP"/>
    </source>
</evidence>
<dbReference type="AlphaFoldDB" id="A0A9R1CBS7"/>
<dbReference type="Proteomes" id="UP000825483">
    <property type="component" value="Unassembled WGS sequence"/>
</dbReference>
<feature type="signal peptide" evidence="2">
    <location>
        <begin position="1"/>
        <end position="21"/>
    </location>
</feature>
<keyword evidence="1" id="KW-0175">Coiled coil</keyword>
<dbReference type="GeneID" id="72466285"/>
<organism evidence="3 4">
    <name type="scientific">Prevotella lacticifex</name>
    <dbReference type="NCBI Taxonomy" id="2854755"/>
    <lineage>
        <taxon>Bacteria</taxon>
        <taxon>Pseudomonadati</taxon>
        <taxon>Bacteroidota</taxon>
        <taxon>Bacteroidia</taxon>
        <taxon>Bacteroidales</taxon>
        <taxon>Prevotellaceae</taxon>
        <taxon>Prevotella</taxon>
    </lineage>
</organism>
<feature type="coiled-coil region" evidence="1">
    <location>
        <begin position="256"/>
        <end position="283"/>
    </location>
</feature>
<sequence>MRTIRALITAAVALTAIAAYGQKPLEDIGQAYDRLVASLYTGGNIVSQTKENYPGWSRTEVSFAFPAKKSKLISDYNSTLFDWSAKAYSSFVKRAGANDNSQMNIAWGEGNRQQTSFGSWPDRNYNIQFIRDCKDSTMRYAYALVWYVRNDSLLGSVDRYYGKDPRMSSHRTMTYGYNSKGRKGTWIIDKSNGSLYGPGISIDDKGVYINGTRYSDYADRDGEWAVDGSGDVYGPGISIDDKGIYIDGKKYSDYPLPTLQSEMKKLQNELDNIQLKKKIKNSTDFVNQFNNLHIFYSSLCSSYKDYKKCKGDEQTGQLMIMNLMVAVLNKANDMCSNYYNVINTPAKKFIASQLNAMADESKDQYIGDAFKAMAKELLSKAD</sequence>
<reference evidence="3" key="1">
    <citation type="journal article" date="2022" name="Int. J. Syst. Evol. Microbiol.">
        <title>Prevotella lacticifex sp. nov., isolated from the rumen of cows.</title>
        <authorList>
            <person name="Shinkai T."/>
            <person name="Ikeyama N."/>
            <person name="Kumagai M."/>
            <person name="Ohmori H."/>
            <person name="Sakamoto M."/>
            <person name="Ohkuma M."/>
            <person name="Mitsumori M."/>
        </authorList>
    </citation>
    <scope>NUCLEOTIDE SEQUENCE</scope>
    <source>
        <strain evidence="3">R5076</strain>
    </source>
</reference>
<name>A0A9R1CBS7_9BACT</name>
<evidence type="ECO:0000313" key="4">
    <source>
        <dbReference type="Proteomes" id="UP000825483"/>
    </source>
</evidence>
<accession>A0A9R1CBS7</accession>